<dbReference type="RefSeq" id="WP_072742559.1">
    <property type="nucleotide sequence ID" value="NZ_FQXR01000002.1"/>
</dbReference>
<reference evidence="2 3" key="1">
    <citation type="submission" date="2016-11" db="EMBL/GenBank/DDBJ databases">
        <authorList>
            <person name="Jaros S."/>
            <person name="Januszkiewicz K."/>
            <person name="Wedrychowicz H."/>
        </authorList>
    </citation>
    <scope>NUCLEOTIDE SEQUENCE [LARGE SCALE GENOMIC DNA]</scope>
    <source>
        <strain evidence="2 3">DSM 13106</strain>
    </source>
</reference>
<proteinExistence type="predicted"/>
<evidence type="ECO:0000259" key="1">
    <source>
        <dbReference type="PROSITE" id="PS51186"/>
    </source>
</evidence>
<name>A0A1M5S5S5_9FIRM</name>
<dbReference type="EMBL" id="FQXR01000002">
    <property type="protein sequence ID" value="SHH33851.1"/>
    <property type="molecule type" value="Genomic_DNA"/>
</dbReference>
<dbReference type="STRING" id="1123281.SAMN02745180_00081"/>
<dbReference type="GO" id="GO:0016747">
    <property type="term" value="F:acyltransferase activity, transferring groups other than amino-acyl groups"/>
    <property type="evidence" value="ECO:0007669"/>
    <property type="project" value="InterPro"/>
</dbReference>
<gene>
    <name evidence="2" type="ORF">SAMN02745180_00081</name>
</gene>
<organism evidence="2 3">
    <name type="scientific">Sporanaerobacter acetigenes DSM 13106</name>
    <dbReference type="NCBI Taxonomy" id="1123281"/>
    <lineage>
        <taxon>Bacteria</taxon>
        <taxon>Bacillati</taxon>
        <taxon>Bacillota</taxon>
        <taxon>Tissierellia</taxon>
        <taxon>Tissierellales</taxon>
        <taxon>Sporanaerobacteraceae</taxon>
        <taxon>Sporanaerobacter</taxon>
    </lineage>
</organism>
<dbReference type="Pfam" id="PF13302">
    <property type="entry name" value="Acetyltransf_3"/>
    <property type="match status" value="1"/>
</dbReference>
<dbReference type="PANTHER" id="PTHR43415:SF3">
    <property type="entry name" value="GNAT-FAMILY ACETYLTRANSFERASE"/>
    <property type="match status" value="1"/>
</dbReference>
<dbReference type="PANTHER" id="PTHR43415">
    <property type="entry name" value="SPERMIDINE N(1)-ACETYLTRANSFERASE"/>
    <property type="match status" value="1"/>
</dbReference>
<evidence type="ECO:0000313" key="3">
    <source>
        <dbReference type="Proteomes" id="UP000184389"/>
    </source>
</evidence>
<feature type="domain" description="N-acetyltransferase" evidence="1">
    <location>
        <begin position="11"/>
        <end position="169"/>
    </location>
</feature>
<dbReference type="AlphaFoldDB" id="A0A1M5S5S5"/>
<keyword evidence="2" id="KW-0808">Transferase</keyword>
<dbReference type="PROSITE" id="PS51186">
    <property type="entry name" value="GNAT"/>
    <property type="match status" value="1"/>
</dbReference>
<dbReference type="SUPFAM" id="SSF55729">
    <property type="entry name" value="Acyl-CoA N-acyltransferases (Nat)"/>
    <property type="match status" value="1"/>
</dbReference>
<evidence type="ECO:0000313" key="2">
    <source>
        <dbReference type="EMBL" id="SHH33851.1"/>
    </source>
</evidence>
<dbReference type="InterPro" id="IPR016181">
    <property type="entry name" value="Acyl_CoA_acyltransferase"/>
</dbReference>
<dbReference type="OrthoDB" id="9795206at2"/>
<dbReference type="Proteomes" id="UP000184389">
    <property type="component" value="Unassembled WGS sequence"/>
</dbReference>
<dbReference type="Gene3D" id="3.40.630.30">
    <property type="match status" value="1"/>
</dbReference>
<keyword evidence="3" id="KW-1185">Reference proteome</keyword>
<sequence length="190" mass="21886">MYFKKIIGQRCYLSPINVEDCEKYTEWVNDMEVAGGLIFASQLIGLETEKSILERISTSGYNFAIVDIEKDELIGNCGFPELDHLNRVGEVGLFIGNKDYWGKGYGQEVLKLMLDFGFNILNLHNIFLRVYSFNNQAIKCYKKVGFKEAGRIREAKFVAGKAYDEIFMDILDIEYTSIYINNIIDKKLQK</sequence>
<accession>A0A1M5S5S5</accession>
<protein>
    <submittedName>
        <fullName evidence="2">Protein N-acetyltransferase, RimJ/RimL family</fullName>
    </submittedName>
</protein>
<dbReference type="InterPro" id="IPR000182">
    <property type="entry name" value="GNAT_dom"/>
</dbReference>